<dbReference type="Proteomes" id="UP001054252">
    <property type="component" value="Unassembled WGS sequence"/>
</dbReference>
<keyword evidence="3" id="KW-1185">Reference proteome</keyword>
<protein>
    <submittedName>
        <fullName evidence="2">Uncharacterized protein</fullName>
    </submittedName>
</protein>
<keyword evidence="1" id="KW-1133">Transmembrane helix</keyword>
<evidence type="ECO:0000256" key="1">
    <source>
        <dbReference type="SAM" id="Phobius"/>
    </source>
</evidence>
<keyword evidence="1" id="KW-0472">Membrane</keyword>
<feature type="transmembrane region" description="Helical" evidence="1">
    <location>
        <begin position="20"/>
        <end position="35"/>
    </location>
</feature>
<comment type="caution">
    <text evidence="2">The sequence shown here is derived from an EMBL/GenBank/DDBJ whole genome shotgun (WGS) entry which is preliminary data.</text>
</comment>
<sequence length="36" mass="4300">MKCNLNLTDVYGFCKKQCKIFLLLALAILWDWSFIF</sequence>
<organism evidence="2 3">
    <name type="scientific">Rubroshorea leprosula</name>
    <dbReference type="NCBI Taxonomy" id="152421"/>
    <lineage>
        <taxon>Eukaryota</taxon>
        <taxon>Viridiplantae</taxon>
        <taxon>Streptophyta</taxon>
        <taxon>Embryophyta</taxon>
        <taxon>Tracheophyta</taxon>
        <taxon>Spermatophyta</taxon>
        <taxon>Magnoliopsida</taxon>
        <taxon>eudicotyledons</taxon>
        <taxon>Gunneridae</taxon>
        <taxon>Pentapetalae</taxon>
        <taxon>rosids</taxon>
        <taxon>malvids</taxon>
        <taxon>Malvales</taxon>
        <taxon>Dipterocarpaceae</taxon>
        <taxon>Rubroshorea</taxon>
    </lineage>
</organism>
<evidence type="ECO:0000313" key="2">
    <source>
        <dbReference type="EMBL" id="GKV52223.1"/>
    </source>
</evidence>
<accession>A0AAV5MQJ1</accession>
<name>A0AAV5MQJ1_9ROSI</name>
<reference evidence="2 3" key="1">
    <citation type="journal article" date="2021" name="Commun. Biol.">
        <title>The genome of Shorea leprosula (Dipterocarpaceae) highlights the ecological relevance of drought in aseasonal tropical rainforests.</title>
        <authorList>
            <person name="Ng K.K.S."/>
            <person name="Kobayashi M.J."/>
            <person name="Fawcett J.A."/>
            <person name="Hatakeyama M."/>
            <person name="Paape T."/>
            <person name="Ng C.H."/>
            <person name="Ang C.C."/>
            <person name="Tnah L.H."/>
            <person name="Lee C.T."/>
            <person name="Nishiyama T."/>
            <person name="Sese J."/>
            <person name="O'Brien M.J."/>
            <person name="Copetti D."/>
            <person name="Mohd Noor M.I."/>
            <person name="Ong R.C."/>
            <person name="Putra M."/>
            <person name="Sireger I.Z."/>
            <person name="Indrioko S."/>
            <person name="Kosugi Y."/>
            <person name="Izuno A."/>
            <person name="Isagi Y."/>
            <person name="Lee S.L."/>
            <person name="Shimizu K.K."/>
        </authorList>
    </citation>
    <scope>NUCLEOTIDE SEQUENCE [LARGE SCALE GENOMIC DNA]</scope>
    <source>
        <strain evidence="2">214</strain>
    </source>
</reference>
<keyword evidence="1" id="KW-0812">Transmembrane</keyword>
<dbReference type="EMBL" id="BPVZ01000636">
    <property type="protein sequence ID" value="GKV52223.1"/>
    <property type="molecule type" value="Genomic_DNA"/>
</dbReference>
<proteinExistence type="predicted"/>
<gene>
    <name evidence="2" type="ORF">SLEP1_g58812</name>
</gene>
<dbReference type="AlphaFoldDB" id="A0AAV5MQJ1"/>
<evidence type="ECO:0000313" key="3">
    <source>
        <dbReference type="Proteomes" id="UP001054252"/>
    </source>
</evidence>